<comment type="caution">
    <text evidence="1">The sequence shown here is derived from an EMBL/GenBank/DDBJ whole genome shotgun (WGS) entry which is preliminary data.</text>
</comment>
<name>A0A7W9B138_9HYPH</name>
<accession>A0A7W9B138</accession>
<dbReference type="RefSeq" id="WP_268902801.1">
    <property type="nucleotide sequence ID" value="NZ_JACIJG010000027.1"/>
</dbReference>
<sequence>MTLWEFNCCATGFAKANGAEDKAPDYSDEVLSELGIAGFE</sequence>
<dbReference type="AlphaFoldDB" id="A0A7W9B138"/>
<organism evidence="1 2">
    <name type="scientific">Brucella daejeonensis</name>
    <dbReference type="NCBI Taxonomy" id="659015"/>
    <lineage>
        <taxon>Bacteria</taxon>
        <taxon>Pseudomonadati</taxon>
        <taxon>Pseudomonadota</taxon>
        <taxon>Alphaproteobacteria</taxon>
        <taxon>Hyphomicrobiales</taxon>
        <taxon>Brucellaceae</taxon>
        <taxon>Brucella/Ochrobactrum group</taxon>
        <taxon>Brucella</taxon>
    </lineage>
</organism>
<keyword evidence="2" id="KW-1185">Reference proteome</keyword>
<dbReference type="Proteomes" id="UP000555546">
    <property type="component" value="Unassembled WGS sequence"/>
</dbReference>
<evidence type="ECO:0000313" key="1">
    <source>
        <dbReference type="EMBL" id="MBB5704282.1"/>
    </source>
</evidence>
<reference evidence="1 2" key="1">
    <citation type="submission" date="2020-08" db="EMBL/GenBank/DDBJ databases">
        <title>Genomic Encyclopedia of Type Strains, Phase IV (KMG-IV): sequencing the most valuable type-strain genomes for metagenomic binning, comparative biology and taxonomic classification.</title>
        <authorList>
            <person name="Goeker M."/>
        </authorList>
    </citation>
    <scope>NUCLEOTIDE SEQUENCE [LARGE SCALE GENOMIC DNA]</scope>
    <source>
        <strain evidence="1 2">DSM 26944</strain>
    </source>
</reference>
<protein>
    <submittedName>
        <fullName evidence="1">Uncharacterized protein</fullName>
    </submittedName>
</protein>
<proteinExistence type="predicted"/>
<dbReference type="EMBL" id="JACIJG010000027">
    <property type="protein sequence ID" value="MBB5704282.1"/>
    <property type="molecule type" value="Genomic_DNA"/>
</dbReference>
<gene>
    <name evidence="1" type="ORF">FHS76_004199</name>
</gene>
<evidence type="ECO:0000313" key="2">
    <source>
        <dbReference type="Proteomes" id="UP000555546"/>
    </source>
</evidence>